<proteinExistence type="predicted"/>
<dbReference type="Proteomes" id="UP001206128">
    <property type="component" value="Unassembled WGS sequence"/>
</dbReference>
<dbReference type="RefSeq" id="WP_253776492.1">
    <property type="nucleotide sequence ID" value="NZ_JAMTCK010000014.1"/>
</dbReference>
<protein>
    <recommendedName>
        <fullName evidence="3">DUF1152 domain-containing protein</fullName>
    </recommendedName>
</protein>
<reference evidence="1" key="1">
    <citation type="submission" date="2022-06" db="EMBL/GenBank/DDBJ databases">
        <title>Genomic Encyclopedia of Archaeal and Bacterial Type Strains, Phase II (KMG-II): from individual species to whole genera.</title>
        <authorList>
            <person name="Goeker M."/>
        </authorList>
    </citation>
    <scope>NUCLEOTIDE SEQUENCE</scope>
    <source>
        <strain evidence="1">DSM 43935</strain>
    </source>
</reference>
<dbReference type="AlphaFoldDB" id="A0AAE3GJR6"/>
<evidence type="ECO:0008006" key="3">
    <source>
        <dbReference type="Google" id="ProtNLM"/>
    </source>
</evidence>
<evidence type="ECO:0000313" key="2">
    <source>
        <dbReference type="Proteomes" id="UP001206128"/>
    </source>
</evidence>
<accession>A0AAE3GJR6</accession>
<dbReference type="Pfam" id="PF06626">
    <property type="entry name" value="DUF1152"/>
    <property type="match status" value="1"/>
</dbReference>
<organism evidence="1 2">
    <name type="scientific">Goodfellowiella coeruleoviolacea</name>
    <dbReference type="NCBI Taxonomy" id="334858"/>
    <lineage>
        <taxon>Bacteria</taxon>
        <taxon>Bacillati</taxon>
        <taxon>Actinomycetota</taxon>
        <taxon>Actinomycetes</taxon>
        <taxon>Pseudonocardiales</taxon>
        <taxon>Pseudonocardiaceae</taxon>
        <taxon>Goodfellowiella</taxon>
    </lineage>
</organism>
<keyword evidence="2" id="KW-1185">Reference proteome</keyword>
<sequence>MFRLAEPPLFTRLRPAENILIAGAGGGFDIYSGLPIALALHGMGKRVHLANLAFSDLSRLASGDWVGPGVAEVHPDSVGNDEYFPERTLARWLPATGLAPRVYAFPKAGVRRLRAAYQVLVSQLDLDAVVLVDGGTDILLRGDESGLGTPEEDMTSLAAVAGLDDGVDRLVACLGFGIDAYHGVCHAHVLENIAALERAGAYLGAFSVPADSQEGAAYLAAVAHAAEQTTTRPSIVNGQIAAAIRGEFGDVHASSRTRGSELFVNPLMGLYFTFDLLGLASGVDYLALLEHTEHAHQVALVIRAHLKDRARPRPRRSLPH</sequence>
<evidence type="ECO:0000313" key="1">
    <source>
        <dbReference type="EMBL" id="MCP2168549.1"/>
    </source>
</evidence>
<comment type="caution">
    <text evidence="1">The sequence shown here is derived from an EMBL/GenBank/DDBJ whole genome shotgun (WGS) entry which is preliminary data.</text>
</comment>
<gene>
    <name evidence="1" type="ORF">LX83_005427</name>
</gene>
<dbReference type="InterPro" id="IPR010581">
    <property type="entry name" value="DUF1152"/>
</dbReference>
<name>A0AAE3GJR6_9PSEU</name>
<dbReference type="EMBL" id="JAMTCK010000014">
    <property type="protein sequence ID" value="MCP2168549.1"/>
    <property type="molecule type" value="Genomic_DNA"/>
</dbReference>